<accession>A0A4Q2K389</accession>
<dbReference type="SUPFAM" id="SSF52540">
    <property type="entry name" value="P-loop containing nucleoside triphosphate hydrolases"/>
    <property type="match status" value="1"/>
</dbReference>
<dbReference type="RefSeq" id="WP_129424062.1">
    <property type="nucleotide sequence ID" value="NZ_SDPW01000001.1"/>
</dbReference>
<organism evidence="2 3">
    <name type="scientific">Senegalimassilia faecalis</name>
    <dbReference type="NCBI Taxonomy" id="2509433"/>
    <lineage>
        <taxon>Bacteria</taxon>
        <taxon>Bacillati</taxon>
        <taxon>Actinomycetota</taxon>
        <taxon>Coriobacteriia</taxon>
        <taxon>Coriobacteriales</taxon>
        <taxon>Coriobacteriaceae</taxon>
        <taxon>Senegalimassilia</taxon>
    </lineage>
</organism>
<dbReference type="Gene3D" id="3.40.50.300">
    <property type="entry name" value="P-loop containing nucleotide triphosphate hydrolases"/>
    <property type="match status" value="1"/>
</dbReference>
<dbReference type="GO" id="GO:0016887">
    <property type="term" value="F:ATP hydrolysis activity"/>
    <property type="evidence" value="ECO:0007669"/>
    <property type="project" value="InterPro"/>
</dbReference>
<dbReference type="Proteomes" id="UP000293345">
    <property type="component" value="Unassembled WGS sequence"/>
</dbReference>
<name>A0A4Q2K389_9ACTN</name>
<dbReference type="AlphaFoldDB" id="A0A4Q2K389"/>
<gene>
    <name evidence="2" type="ORF">ET524_05930</name>
</gene>
<dbReference type="InterPro" id="IPR003593">
    <property type="entry name" value="AAA+_ATPase"/>
</dbReference>
<dbReference type="SMART" id="SM00382">
    <property type="entry name" value="AAA"/>
    <property type="match status" value="1"/>
</dbReference>
<dbReference type="InterPro" id="IPR011704">
    <property type="entry name" value="ATPase_dyneun-rel_AAA"/>
</dbReference>
<dbReference type="GO" id="GO:0005524">
    <property type="term" value="F:ATP binding"/>
    <property type="evidence" value="ECO:0007669"/>
    <property type="project" value="InterPro"/>
</dbReference>
<feature type="domain" description="AAA+ ATPase" evidence="1">
    <location>
        <begin position="32"/>
        <end position="180"/>
    </location>
</feature>
<dbReference type="CDD" id="cd00009">
    <property type="entry name" value="AAA"/>
    <property type="match status" value="1"/>
</dbReference>
<sequence length="503" mass="56492">MDIKQAKQQIKYTMQAYFAKDEFGGYALPPQRQRPVFLLGAPGIGKTAIVEQIAQELDVGFVAYSMTHHTRQSALGLPFIVQKQYGGETYDVSEYTMSEIIAAVYDSIEQTGHAEGILFLDEINCVSETLTPAMLQFLQYKVFGRHKVPEGWIVVTAGNPPEYNRTARDFDLATWDRLKRIDVEPDYQAWREYALASGVHPAVITYLDVEQEHFYHLETTADGKEFITARGWDDLSSAIKLYEAQDLPVDDILIGQYVQAPEIAKRFAVYYDLFTKYRSDYQIDRILAGTAEADVAQRAQEAPFDERVSLVGLISDALSNALREAVLEEGAVEFTHPRLMGLRDTLAQSETSDATEAVRELEANIQQLLRTDRASGLLSEQKYRSYERALEVLERAQRLASNGGTLTFDQVKEAFGALLDKLEQRVGEGEQSLDNALAFAEQAFGEGQEMLLLITDLSANRYSMAFINAHGNERFFAHNANLQFGDRGADLAQRIKQTALDES</sequence>
<keyword evidence="3" id="KW-1185">Reference proteome</keyword>
<protein>
    <submittedName>
        <fullName evidence="2">AAA family ATPase</fullName>
    </submittedName>
</protein>
<dbReference type="InterPro" id="IPR027417">
    <property type="entry name" value="P-loop_NTPase"/>
</dbReference>
<evidence type="ECO:0000313" key="3">
    <source>
        <dbReference type="Proteomes" id="UP000293345"/>
    </source>
</evidence>
<comment type="caution">
    <text evidence="2">The sequence shown here is derived from an EMBL/GenBank/DDBJ whole genome shotgun (WGS) entry which is preliminary data.</text>
</comment>
<dbReference type="OrthoDB" id="9808317at2"/>
<evidence type="ECO:0000313" key="2">
    <source>
        <dbReference type="EMBL" id="RXZ54064.1"/>
    </source>
</evidence>
<dbReference type="EMBL" id="SDPW01000001">
    <property type="protein sequence ID" value="RXZ54064.1"/>
    <property type="molecule type" value="Genomic_DNA"/>
</dbReference>
<dbReference type="Pfam" id="PF07728">
    <property type="entry name" value="AAA_5"/>
    <property type="match status" value="1"/>
</dbReference>
<evidence type="ECO:0000259" key="1">
    <source>
        <dbReference type="SMART" id="SM00382"/>
    </source>
</evidence>
<reference evidence="2 3" key="1">
    <citation type="submission" date="2019-01" db="EMBL/GenBank/DDBJ databases">
        <title>Senegalimassilia sp. nov. KGMB04484 isolated human feces.</title>
        <authorList>
            <person name="Han K.-I."/>
            <person name="Kim J.-S."/>
            <person name="Lee K.C."/>
            <person name="Suh M.K."/>
            <person name="Eom M.K."/>
            <person name="Lee J.H."/>
            <person name="Park S.-H."/>
            <person name="Kang S.W."/>
            <person name="Park J.-E."/>
            <person name="Oh B.S."/>
            <person name="Yu S.Y."/>
            <person name="Choi S.-H."/>
            <person name="Lee D.H."/>
            <person name="Yoon H."/>
            <person name="Kim B.-Y."/>
            <person name="Lee J.H."/>
            <person name="Lee J.-S."/>
        </authorList>
    </citation>
    <scope>NUCLEOTIDE SEQUENCE [LARGE SCALE GENOMIC DNA]</scope>
    <source>
        <strain evidence="2 3">KGMB04484</strain>
    </source>
</reference>
<proteinExistence type="predicted"/>